<proteinExistence type="predicted"/>
<dbReference type="InterPro" id="IPR014973">
    <property type="entry name" value="DUF1835"/>
</dbReference>
<comment type="caution">
    <text evidence="2">The sequence shown here is derived from an EMBL/GenBank/DDBJ whole genome shotgun (WGS) entry which is preliminary data.</text>
</comment>
<dbReference type="Pfam" id="PF08874">
    <property type="entry name" value="DUF1835"/>
    <property type="match status" value="1"/>
</dbReference>
<organism evidence="2 3">
    <name type="scientific">Leeuwenhoekiella polynyae</name>
    <dbReference type="NCBI Taxonomy" id="1550906"/>
    <lineage>
        <taxon>Bacteria</taxon>
        <taxon>Pseudomonadati</taxon>
        <taxon>Bacteroidota</taxon>
        <taxon>Flavobacteriia</taxon>
        <taxon>Flavobacteriales</taxon>
        <taxon>Flavobacteriaceae</taxon>
        <taxon>Leeuwenhoekiella</taxon>
    </lineage>
</organism>
<reference evidence="2 3" key="1">
    <citation type="submission" date="2018-07" db="EMBL/GenBank/DDBJ databases">
        <title>Leeuwenhoekiella genomics.</title>
        <authorList>
            <person name="Tahon G."/>
            <person name="Willems A."/>
        </authorList>
    </citation>
    <scope>NUCLEOTIDE SEQUENCE [LARGE SCALE GENOMIC DNA]</scope>
    <source>
        <strain evidence="2 3">LMG 29608</strain>
    </source>
</reference>
<accession>A0A4Q0PGT4</accession>
<dbReference type="Proteomes" id="UP000289859">
    <property type="component" value="Unassembled WGS sequence"/>
</dbReference>
<keyword evidence="3" id="KW-1185">Reference proteome</keyword>
<protein>
    <recommendedName>
        <fullName evidence="1">DUF1835 domain-containing protein</fullName>
    </recommendedName>
</protein>
<sequence>MGNNMLHITNGDSLTKRLDSLELDGDLVIWREMLCEGPTLKEVGSQAFIDARKAFFKDTYNIPAADYENKFVSELKKLSEINTYDEVILWFEFDLFCHINMLAAISYLIQHKNTMPIYIVCSGWVKGEAQLKGLSELTDEQLLTHYEKKIQLAPEDLKIAHHIWQLYCDEKPIELKAEIKNSSNFKYLSSCIRAHIERFPNKDTGLNSLETNILKLIDLYDIHSVKQLCGYALNYQGYYGYGDLQFNRMIKALKPFFRMKDGQLILNTKGKNVLDGSENYYDTLKDDSSYGGTHKYSFLYNPASHELIKHR</sequence>
<dbReference type="RefSeq" id="WP_128763890.1">
    <property type="nucleotide sequence ID" value="NZ_JBHUOO010000018.1"/>
</dbReference>
<evidence type="ECO:0000313" key="3">
    <source>
        <dbReference type="Proteomes" id="UP000289859"/>
    </source>
</evidence>
<dbReference type="OrthoDB" id="127805at2"/>
<dbReference type="AlphaFoldDB" id="A0A4Q0PGT4"/>
<feature type="domain" description="DUF1835" evidence="1">
    <location>
        <begin position="7"/>
        <end position="95"/>
    </location>
</feature>
<evidence type="ECO:0000313" key="2">
    <source>
        <dbReference type="EMBL" id="RXG26202.1"/>
    </source>
</evidence>
<gene>
    <name evidence="2" type="ORF">DSM02_196</name>
</gene>
<evidence type="ECO:0000259" key="1">
    <source>
        <dbReference type="Pfam" id="PF08874"/>
    </source>
</evidence>
<dbReference type="EMBL" id="QOVK01000001">
    <property type="protein sequence ID" value="RXG26202.1"/>
    <property type="molecule type" value="Genomic_DNA"/>
</dbReference>
<name>A0A4Q0PGT4_9FLAO</name>